<protein>
    <submittedName>
        <fullName evidence="4">Methanol dehydrogenase</fullName>
    </submittedName>
</protein>
<feature type="domain" description="TPM" evidence="3">
    <location>
        <begin position="57"/>
        <end position="180"/>
    </location>
</feature>
<organism evidence="4 5">
    <name type="scientific">Pseudopedobacter saltans</name>
    <dbReference type="NCBI Taxonomy" id="151895"/>
    <lineage>
        <taxon>Bacteria</taxon>
        <taxon>Pseudomonadati</taxon>
        <taxon>Bacteroidota</taxon>
        <taxon>Sphingobacteriia</taxon>
        <taxon>Sphingobacteriales</taxon>
        <taxon>Sphingobacteriaceae</taxon>
        <taxon>Pseudopedobacter</taxon>
    </lineage>
</organism>
<dbReference type="EMBL" id="QFOI01000045">
    <property type="protein sequence ID" value="PZP51023.1"/>
    <property type="molecule type" value="Genomic_DNA"/>
</dbReference>
<dbReference type="InterPro" id="IPR007621">
    <property type="entry name" value="TPM_dom"/>
</dbReference>
<feature type="chain" id="PRO_5016168619" evidence="2">
    <location>
        <begin position="45"/>
        <end position="278"/>
    </location>
</feature>
<keyword evidence="1" id="KW-1133">Transmembrane helix</keyword>
<keyword evidence="1" id="KW-0812">Transmembrane</keyword>
<reference evidence="4 5" key="1">
    <citation type="submission" date="2017-11" db="EMBL/GenBank/DDBJ databases">
        <title>Infants hospitalized years apart are colonized by the same room-sourced microbial strains.</title>
        <authorList>
            <person name="Brooks B."/>
            <person name="Olm M.R."/>
            <person name="Firek B.A."/>
            <person name="Baker R."/>
            <person name="Thomas B.C."/>
            <person name="Morowitz M.J."/>
            <person name="Banfield J.F."/>
        </authorList>
    </citation>
    <scope>NUCLEOTIDE SEQUENCE [LARGE SCALE GENOMIC DNA]</scope>
    <source>
        <strain evidence="4">S2_009_000_R2_76</strain>
    </source>
</reference>
<dbReference type="Pfam" id="PF04536">
    <property type="entry name" value="TPM_phosphatase"/>
    <property type="match status" value="1"/>
</dbReference>
<evidence type="ECO:0000259" key="3">
    <source>
        <dbReference type="Pfam" id="PF04536"/>
    </source>
</evidence>
<sequence length="278" mass="28858">MTLCLANDLGRAIQKRIFLKKRNYIHKIAFALCAALLLVLQASAQNIPTAPNPPKLVNDFAGIFSSSQKAALEKKLYALDDSTSNQIAIVTIKTLDGYPIEDYAVKLFRSWGIGGKKNDNGVLLLVALQDRKVWIATGYGLEGAIPDITASDIIANQITPYFKTGDYYTGIDKGTDALAAAAAGEYHTPRVRDNNSGDSGTAIVIFIIIVIVIILIIKKGGGGGMMSRRGSGTWFPPIWFGGGGGSSFGGGFGGDSGGGGFGGFGGGSTGGGGAGGSW</sequence>
<feature type="transmembrane region" description="Helical" evidence="1">
    <location>
        <begin position="199"/>
        <end position="217"/>
    </location>
</feature>
<keyword evidence="1" id="KW-0472">Membrane</keyword>
<proteinExistence type="predicted"/>
<evidence type="ECO:0000313" key="5">
    <source>
        <dbReference type="Proteomes" id="UP000249645"/>
    </source>
</evidence>
<gene>
    <name evidence="4" type="ORF">DI598_04255</name>
</gene>
<evidence type="ECO:0000256" key="1">
    <source>
        <dbReference type="SAM" id="Phobius"/>
    </source>
</evidence>
<evidence type="ECO:0000313" key="4">
    <source>
        <dbReference type="EMBL" id="PZP51023.1"/>
    </source>
</evidence>
<dbReference type="PANTHER" id="PTHR30373">
    <property type="entry name" value="UPF0603 PROTEIN YGCG"/>
    <property type="match status" value="1"/>
</dbReference>
<dbReference type="Proteomes" id="UP000249645">
    <property type="component" value="Unassembled WGS sequence"/>
</dbReference>
<dbReference type="Gene3D" id="3.10.310.50">
    <property type="match status" value="1"/>
</dbReference>
<keyword evidence="2" id="KW-0732">Signal</keyword>
<comment type="caution">
    <text evidence="4">The sequence shown here is derived from an EMBL/GenBank/DDBJ whole genome shotgun (WGS) entry which is preliminary data.</text>
</comment>
<accession>A0A2W5F866</accession>
<feature type="signal peptide" evidence="2">
    <location>
        <begin position="1"/>
        <end position="44"/>
    </location>
</feature>
<dbReference type="PANTHER" id="PTHR30373:SF2">
    <property type="entry name" value="UPF0603 PROTEIN YGCG"/>
    <property type="match status" value="1"/>
</dbReference>
<dbReference type="AlphaFoldDB" id="A0A2W5F866"/>
<name>A0A2W5F866_9SPHI</name>
<evidence type="ECO:0000256" key="2">
    <source>
        <dbReference type="SAM" id="SignalP"/>
    </source>
</evidence>